<evidence type="ECO:0000256" key="2">
    <source>
        <dbReference type="ARBA" id="ARBA00005278"/>
    </source>
</evidence>
<dbReference type="PANTHER" id="PTHR22550:SF5">
    <property type="entry name" value="LEUCINE ZIPPER PROTEIN 4"/>
    <property type="match status" value="1"/>
</dbReference>
<feature type="compositionally biased region" description="Basic residues" evidence="5">
    <location>
        <begin position="478"/>
        <end position="493"/>
    </location>
</feature>
<evidence type="ECO:0000256" key="3">
    <source>
        <dbReference type="ARBA" id="ARBA00023136"/>
    </source>
</evidence>
<evidence type="ECO:0000256" key="4">
    <source>
        <dbReference type="PIRNR" id="PIRNR005690"/>
    </source>
</evidence>
<evidence type="ECO:0000256" key="1">
    <source>
        <dbReference type="ARBA" id="ARBA00004141"/>
    </source>
</evidence>
<dbReference type="GO" id="GO:0009847">
    <property type="term" value="P:spore germination"/>
    <property type="evidence" value="ECO:0007669"/>
    <property type="project" value="UniProtKB-UniRule"/>
</dbReference>
<keyword evidence="6" id="KW-0812">Transmembrane</keyword>
<dbReference type="PIRSF" id="PIRSF005690">
    <property type="entry name" value="GerBA"/>
    <property type="match status" value="1"/>
</dbReference>
<organism evidence="7 8">
    <name type="scientific">Salsuginibacillus halophilus</name>
    <dbReference type="NCBI Taxonomy" id="517424"/>
    <lineage>
        <taxon>Bacteria</taxon>
        <taxon>Bacillati</taxon>
        <taxon>Bacillota</taxon>
        <taxon>Bacilli</taxon>
        <taxon>Bacillales</taxon>
        <taxon>Bacillaceae</taxon>
        <taxon>Salsuginibacillus</taxon>
    </lineage>
</organism>
<feature type="transmembrane region" description="Helical" evidence="6">
    <location>
        <begin position="413"/>
        <end position="437"/>
    </location>
</feature>
<comment type="similarity">
    <text evidence="2 4">Belongs to the GerABKA family.</text>
</comment>
<dbReference type="AlphaFoldDB" id="A0A2P8HW49"/>
<feature type="transmembrane region" description="Helical" evidence="6">
    <location>
        <begin position="382"/>
        <end position="401"/>
    </location>
</feature>
<proteinExistence type="inferred from homology"/>
<dbReference type="Pfam" id="PF03323">
    <property type="entry name" value="GerA"/>
    <property type="match status" value="1"/>
</dbReference>
<dbReference type="Proteomes" id="UP000242310">
    <property type="component" value="Unassembled WGS sequence"/>
</dbReference>
<dbReference type="InterPro" id="IPR004995">
    <property type="entry name" value="Spore_Ger"/>
</dbReference>
<protein>
    <submittedName>
        <fullName evidence="7">GerA spore germination protein</fullName>
    </submittedName>
</protein>
<comment type="caution">
    <text evidence="7">The sequence shown here is derived from an EMBL/GenBank/DDBJ whole genome shotgun (WGS) entry which is preliminary data.</text>
</comment>
<keyword evidence="6" id="KW-1133">Transmembrane helix</keyword>
<reference evidence="7 8" key="1">
    <citation type="submission" date="2018-03" db="EMBL/GenBank/DDBJ databases">
        <title>Genomic Encyclopedia of Type Strains, Phase III (KMG-III): the genomes of soil and plant-associated and newly described type strains.</title>
        <authorList>
            <person name="Whitman W."/>
        </authorList>
    </citation>
    <scope>NUCLEOTIDE SEQUENCE [LARGE SCALE GENOMIC DNA]</scope>
    <source>
        <strain evidence="7 8">CGMCC 1.07653</strain>
    </source>
</reference>
<keyword evidence="8" id="KW-1185">Reference proteome</keyword>
<gene>
    <name evidence="7" type="ORF">B0H94_10360</name>
</gene>
<dbReference type="InterPro" id="IPR050768">
    <property type="entry name" value="UPF0353/GerABKA_families"/>
</dbReference>
<dbReference type="EMBL" id="PYAV01000003">
    <property type="protein sequence ID" value="PSL50449.1"/>
    <property type="molecule type" value="Genomic_DNA"/>
</dbReference>
<comment type="subcellular location">
    <subcellularLocation>
        <location evidence="4">Cell membrane</location>
    </subcellularLocation>
    <subcellularLocation>
        <location evidence="1">Membrane</location>
        <topology evidence="1">Multi-pass membrane protein</topology>
    </subcellularLocation>
</comment>
<dbReference type="PANTHER" id="PTHR22550">
    <property type="entry name" value="SPORE GERMINATION PROTEIN"/>
    <property type="match status" value="1"/>
</dbReference>
<name>A0A2P8HW49_9BACI</name>
<sequence length="504" mass="57376">MRRWFYRNKGEKKTDKTLAEHLEKLKKASGDFEQYVVETNHGSFVLSYYDPLIDKKTLSEQVIAPLKLAGNTNWNEAAEVIWTAESQYMQDKDRILDHLARGYIFIRRHNGENSGWLCPAKVEHEREINVPEVEFSVAGPQESFVEGLDTNLFLIRKRLPVAELQVEKMRVGTTTQTDVAIIYLKGVVNEENLQTVRQRLQDVTYDHIQDTNQLAQMIQDKTLTLFPQFVNTERPDRVAAILVEGKIAFISEGSPEAVTAPATLLEFFSSLEDYYLPWYVATFIRFLRFGAVAFSILATPIYVAVLTYHYEMIPKDLLATLVASRSNIPFPPVIEALFLEFTIELLREAGARLPSKVGQTIGIVGGIVIGQASVEAGLTSNILLIVVALAALASFTTPVYQMGNTIRILRFPFILATAFMGLIGLAVTLMFTVIHLMKLTSLGRPYLEPFFPLRLTDWKDAVLRLPFSFFKDRPQYTRPKRRFRGPQKHKRQGQKSPDIDEFYQ</sequence>
<evidence type="ECO:0000256" key="6">
    <source>
        <dbReference type="SAM" id="Phobius"/>
    </source>
</evidence>
<dbReference type="GO" id="GO:0005886">
    <property type="term" value="C:plasma membrane"/>
    <property type="evidence" value="ECO:0007669"/>
    <property type="project" value="UniProtKB-SubCell"/>
</dbReference>
<accession>A0A2P8HW49</accession>
<evidence type="ECO:0000313" key="7">
    <source>
        <dbReference type="EMBL" id="PSL50449.1"/>
    </source>
</evidence>
<evidence type="ECO:0000313" key="8">
    <source>
        <dbReference type="Proteomes" id="UP000242310"/>
    </source>
</evidence>
<feature type="transmembrane region" description="Helical" evidence="6">
    <location>
        <begin position="286"/>
        <end position="310"/>
    </location>
</feature>
<evidence type="ECO:0000256" key="5">
    <source>
        <dbReference type="SAM" id="MobiDB-lite"/>
    </source>
</evidence>
<keyword evidence="3 4" id="KW-0472">Membrane</keyword>
<feature type="region of interest" description="Disordered" evidence="5">
    <location>
        <begin position="478"/>
        <end position="504"/>
    </location>
</feature>